<comment type="caution">
    <text evidence="1">The sequence shown here is derived from an EMBL/GenBank/DDBJ whole genome shotgun (WGS) entry which is preliminary data.</text>
</comment>
<gene>
    <name evidence="1" type="ORF">POCULU_LOCUS51</name>
</gene>
<proteinExistence type="predicted"/>
<dbReference type="Proteomes" id="UP000789572">
    <property type="component" value="Unassembled WGS sequence"/>
</dbReference>
<dbReference type="OrthoDB" id="2389680at2759"/>
<organism evidence="1 2">
    <name type="scientific">Paraglomus occultum</name>
    <dbReference type="NCBI Taxonomy" id="144539"/>
    <lineage>
        <taxon>Eukaryota</taxon>
        <taxon>Fungi</taxon>
        <taxon>Fungi incertae sedis</taxon>
        <taxon>Mucoromycota</taxon>
        <taxon>Glomeromycotina</taxon>
        <taxon>Glomeromycetes</taxon>
        <taxon>Paraglomerales</taxon>
        <taxon>Paraglomeraceae</taxon>
        <taxon>Paraglomus</taxon>
    </lineage>
</organism>
<sequence>MYRRPLYEMRTVLTRYRPWCLKRWKSSSPNGAVISVTEIDFSPIRRERERKLELQRKLKDEKLEIVVKLEKDCTAKYLRAKRVCDVWGALEFIRAQIIAKCSTISFREPAGVALKKLTEDQAFAPFATLLKKVCQVNSLRYSDVQRCLGGLYYQASKAVHGHKNDIVIDARDWAANEIAAIGTLFHYFNVPFEYYDESGDPAAYPYKFYCCM</sequence>
<dbReference type="AlphaFoldDB" id="A0A9N8VKE3"/>
<keyword evidence="2" id="KW-1185">Reference proteome</keyword>
<reference evidence="1" key="1">
    <citation type="submission" date="2021-06" db="EMBL/GenBank/DDBJ databases">
        <authorList>
            <person name="Kallberg Y."/>
            <person name="Tangrot J."/>
            <person name="Rosling A."/>
        </authorList>
    </citation>
    <scope>NUCLEOTIDE SEQUENCE</scope>
    <source>
        <strain evidence="1">IA702</strain>
    </source>
</reference>
<dbReference type="EMBL" id="CAJVPJ010000002">
    <property type="protein sequence ID" value="CAG8451432.1"/>
    <property type="molecule type" value="Genomic_DNA"/>
</dbReference>
<accession>A0A9N8VKE3</accession>
<protein>
    <submittedName>
        <fullName evidence="1">6557_t:CDS:1</fullName>
    </submittedName>
</protein>
<name>A0A9N8VKE3_9GLOM</name>
<evidence type="ECO:0000313" key="1">
    <source>
        <dbReference type="EMBL" id="CAG8451432.1"/>
    </source>
</evidence>
<evidence type="ECO:0000313" key="2">
    <source>
        <dbReference type="Proteomes" id="UP000789572"/>
    </source>
</evidence>